<dbReference type="CDD" id="cd14361">
    <property type="entry name" value="UBA_HYPK"/>
    <property type="match status" value="1"/>
</dbReference>
<evidence type="ECO:0000313" key="2">
    <source>
        <dbReference type="EMBL" id="RDX56340.1"/>
    </source>
</evidence>
<evidence type="ECO:0000313" key="3">
    <source>
        <dbReference type="Proteomes" id="UP000256964"/>
    </source>
</evidence>
<reference evidence="2 3" key="1">
    <citation type="journal article" date="2018" name="Biotechnol. Biofuels">
        <title>Integrative visual omics of the white-rot fungus Polyporus brumalis exposes the biotechnological potential of its oxidative enzymes for delignifying raw plant biomass.</title>
        <authorList>
            <person name="Miyauchi S."/>
            <person name="Rancon A."/>
            <person name="Drula E."/>
            <person name="Hage H."/>
            <person name="Chaduli D."/>
            <person name="Favel A."/>
            <person name="Grisel S."/>
            <person name="Henrissat B."/>
            <person name="Herpoel-Gimbert I."/>
            <person name="Ruiz-Duenas F.J."/>
            <person name="Chevret D."/>
            <person name="Hainaut M."/>
            <person name="Lin J."/>
            <person name="Wang M."/>
            <person name="Pangilinan J."/>
            <person name="Lipzen A."/>
            <person name="Lesage-Meessen L."/>
            <person name="Navarro D."/>
            <person name="Riley R."/>
            <person name="Grigoriev I.V."/>
            <person name="Zhou S."/>
            <person name="Raouche S."/>
            <person name="Rosso M.N."/>
        </authorList>
    </citation>
    <scope>NUCLEOTIDE SEQUENCE [LARGE SCALE GENOMIC DNA]</scope>
    <source>
        <strain evidence="2 3">BRFM 1820</strain>
    </source>
</reference>
<dbReference type="EMBL" id="KZ857380">
    <property type="protein sequence ID" value="RDX56340.1"/>
    <property type="molecule type" value="Genomic_DNA"/>
</dbReference>
<dbReference type="Gene3D" id="1.10.8.10">
    <property type="entry name" value="DNA helicase RuvA subunit, C-terminal domain"/>
    <property type="match status" value="1"/>
</dbReference>
<organism evidence="2 3">
    <name type="scientific">Lentinus brumalis</name>
    <dbReference type="NCBI Taxonomy" id="2498619"/>
    <lineage>
        <taxon>Eukaryota</taxon>
        <taxon>Fungi</taxon>
        <taxon>Dikarya</taxon>
        <taxon>Basidiomycota</taxon>
        <taxon>Agaricomycotina</taxon>
        <taxon>Agaricomycetes</taxon>
        <taxon>Polyporales</taxon>
        <taxon>Polyporaceae</taxon>
        <taxon>Lentinus</taxon>
    </lineage>
</organism>
<feature type="domain" description="Nascent polypeptide-associated complex subunit alpha-like UBA" evidence="1">
    <location>
        <begin position="55"/>
        <end position="92"/>
    </location>
</feature>
<keyword evidence="3" id="KW-1185">Reference proteome</keyword>
<proteinExistence type="predicted"/>
<accession>A0A371DUW5</accession>
<protein>
    <recommendedName>
        <fullName evidence="1">Nascent polypeptide-associated complex subunit alpha-like UBA domain-containing protein</fullName>
    </recommendedName>
</protein>
<sequence>MAALSRSNGRPEPEVIANFLDGNSYSKGKLDEAFRVLRLDKPYPKPAKAGPSQFKQEDIDLLVQEFELTRPQAEKVLAEADGGIAEALQRLIAASS</sequence>
<dbReference type="OrthoDB" id="285219at2759"/>
<dbReference type="Pfam" id="PF19026">
    <property type="entry name" value="UBA_HYPK"/>
    <property type="match status" value="1"/>
</dbReference>
<dbReference type="InterPro" id="IPR044034">
    <property type="entry name" value="NAC-like_UBA"/>
</dbReference>
<dbReference type="InterPro" id="IPR038922">
    <property type="entry name" value="HYPK_UBA"/>
</dbReference>
<dbReference type="Proteomes" id="UP000256964">
    <property type="component" value="Unassembled WGS sequence"/>
</dbReference>
<dbReference type="AlphaFoldDB" id="A0A371DUW5"/>
<gene>
    <name evidence="2" type="ORF">OH76DRAFT_1476964</name>
</gene>
<evidence type="ECO:0000259" key="1">
    <source>
        <dbReference type="Pfam" id="PF19026"/>
    </source>
</evidence>
<name>A0A371DUW5_9APHY</name>
<dbReference type="STRING" id="139420.A0A371DUW5"/>